<evidence type="ECO:0000313" key="3">
    <source>
        <dbReference type="Ensembl" id="ENSAPEP00000031270.1"/>
    </source>
</evidence>
<dbReference type="GO" id="GO:0003906">
    <property type="term" value="F:DNA-(apurinic or apyrimidinic site) endonuclease activity"/>
    <property type="evidence" value="ECO:0007669"/>
    <property type="project" value="InterPro"/>
</dbReference>
<proteinExistence type="predicted"/>
<dbReference type="InterPro" id="IPR039253">
    <property type="entry name" value="APLF"/>
</dbReference>
<feature type="region of interest" description="Disordered" evidence="1">
    <location>
        <begin position="343"/>
        <end position="448"/>
    </location>
</feature>
<dbReference type="SUPFAM" id="SSF49879">
    <property type="entry name" value="SMAD/FHA domain"/>
    <property type="match status" value="1"/>
</dbReference>
<evidence type="ECO:0000259" key="2">
    <source>
        <dbReference type="Pfam" id="PF10283"/>
    </source>
</evidence>
<dbReference type="InterPro" id="IPR008984">
    <property type="entry name" value="SMAD_FHA_dom_sf"/>
</dbReference>
<accession>A0A3P8TYG1</accession>
<dbReference type="Pfam" id="PF10283">
    <property type="entry name" value="zf-CCHH"/>
    <property type="match status" value="2"/>
</dbReference>
<dbReference type="Proteomes" id="UP000265080">
    <property type="component" value="Chromosome 3"/>
</dbReference>
<dbReference type="GeneTree" id="ENSGT00390000010591"/>
<dbReference type="STRING" id="161767.ENSAPEP00000031270"/>
<feature type="compositionally biased region" description="Basic residues" evidence="1">
    <location>
        <begin position="380"/>
        <end position="400"/>
    </location>
</feature>
<dbReference type="GO" id="GO:0006302">
    <property type="term" value="P:double-strand break repair"/>
    <property type="evidence" value="ECO:0007669"/>
    <property type="project" value="InterPro"/>
</dbReference>
<feature type="domain" description="PBZ-type" evidence="2">
    <location>
        <begin position="329"/>
        <end position="354"/>
    </location>
</feature>
<evidence type="ECO:0000256" key="1">
    <source>
        <dbReference type="SAM" id="MobiDB-lite"/>
    </source>
</evidence>
<feature type="compositionally biased region" description="Polar residues" evidence="1">
    <location>
        <begin position="137"/>
        <end position="147"/>
    </location>
</feature>
<keyword evidence="4" id="KW-1185">Reference proteome</keyword>
<feature type="compositionally biased region" description="Acidic residues" evidence="1">
    <location>
        <begin position="355"/>
        <end position="367"/>
    </location>
</feature>
<reference evidence="3 4" key="1">
    <citation type="submission" date="2018-03" db="EMBL/GenBank/DDBJ databases">
        <title>Finding Nemo's genes: A chromosome-scale reference assembly of the genome of the orange clownfish Amphiprion percula.</title>
        <authorList>
            <person name="Lehmann R."/>
        </authorList>
    </citation>
    <scope>NUCLEOTIDE SEQUENCE</scope>
</reference>
<dbReference type="AlphaFoldDB" id="A0A3P8TYG1"/>
<dbReference type="GO" id="GO:0008408">
    <property type="term" value="F:3'-5' exonuclease activity"/>
    <property type="evidence" value="ECO:0007669"/>
    <property type="project" value="InterPro"/>
</dbReference>
<reference evidence="3" key="2">
    <citation type="submission" date="2025-08" db="UniProtKB">
        <authorList>
            <consortium name="Ensembl"/>
        </authorList>
    </citation>
    <scope>IDENTIFICATION</scope>
</reference>
<feature type="compositionally biased region" description="Polar residues" evidence="1">
    <location>
        <begin position="204"/>
        <end position="220"/>
    </location>
</feature>
<dbReference type="InterPro" id="IPR019406">
    <property type="entry name" value="APLF_PBZ"/>
</dbReference>
<feature type="compositionally biased region" description="Acidic residues" evidence="1">
    <location>
        <begin position="115"/>
        <end position="125"/>
    </location>
</feature>
<name>A0A3P8TYG1_AMPPE</name>
<feature type="region of interest" description="Disordered" evidence="1">
    <location>
        <begin position="108"/>
        <end position="327"/>
    </location>
</feature>
<feature type="compositionally biased region" description="Basic and acidic residues" evidence="1">
    <location>
        <begin position="148"/>
        <end position="162"/>
    </location>
</feature>
<dbReference type="CDD" id="cd22717">
    <property type="entry name" value="FHA_APLF"/>
    <property type="match status" value="1"/>
</dbReference>
<dbReference type="GO" id="GO:0005634">
    <property type="term" value="C:nucleus"/>
    <property type="evidence" value="ECO:0007669"/>
    <property type="project" value="TreeGrafter"/>
</dbReference>
<protein>
    <submittedName>
        <fullName evidence="3">Aprataxin and PNKP like factor</fullName>
    </submittedName>
</protein>
<dbReference type="PANTHER" id="PTHR21315:SF2">
    <property type="entry name" value="APRATAXIN AND PNK-LIKE FACTOR"/>
    <property type="match status" value="1"/>
</dbReference>
<feature type="compositionally biased region" description="Basic and acidic residues" evidence="1">
    <location>
        <begin position="245"/>
        <end position="264"/>
    </location>
</feature>
<feature type="compositionally biased region" description="Basic and acidic residues" evidence="1">
    <location>
        <begin position="294"/>
        <end position="309"/>
    </location>
</feature>
<dbReference type="GO" id="GO:0035861">
    <property type="term" value="C:site of double-strand break"/>
    <property type="evidence" value="ECO:0007669"/>
    <property type="project" value="TreeGrafter"/>
</dbReference>
<feature type="compositionally biased region" description="Polar residues" evidence="1">
    <location>
        <begin position="311"/>
        <end position="322"/>
    </location>
</feature>
<dbReference type="Ensembl" id="ENSAPET00000032100.1">
    <property type="protein sequence ID" value="ENSAPEP00000031270.1"/>
    <property type="gene ID" value="ENSAPEG00000022214.1"/>
</dbReference>
<reference evidence="3" key="3">
    <citation type="submission" date="2025-09" db="UniProtKB">
        <authorList>
            <consortium name="Ensembl"/>
        </authorList>
    </citation>
    <scope>IDENTIFICATION</scope>
</reference>
<organism evidence="3 4">
    <name type="scientific">Amphiprion percula</name>
    <name type="common">Orange clownfish</name>
    <name type="synonym">Lutjanus percula</name>
    <dbReference type="NCBI Taxonomy" id="161767"/>
    <lineage>
        <taxon>Eukaryota</taxon>
        <taxon>Metazoa</taxon>
        <taxon>Chordata</taxon>
        <taxon>Craniata</taxon>
        <taxon>Vertebrata</taxon>
        <taxon>Euteleostomi</taxon>
        <taxon>Actinopterygii</taxon>
        <taxon>Neopterygii</taxon>
        <taxon>Teleostei</taxon>
        <taxon>Neoteleostei</taxon>
        <taxon>Acanthomorphata</taxon>
        <taxon>Ovalentaria</taxon>
        <taxon>Pomacentridae</taxon>
        <taxon>Amphiprion</taxon>
    </lineage>
</organism>
<dbReference type="Gene3D" id="2.60.200.20">
    <property type="match status" value="1"/>
</dbReference>
<dbReference type="PANTHER" id="PTHR21315">
    <property type="entry name" value="APRATAXIN AND PNK-LIKE FACTOR-RELATED"/>
    <property type="match status" value="1"/>
</dbReference>
<feature type="domain" description="PBZ-type" evidence="2">
    <location>
        <begin position="367"/>
        <end position="390"/>
    </location>
</feature>
<dbReference type="OMA" id="PCFYRSS"/>
<dbReference type="FunFam" id="2.60.200.20:FF:000061">
    <property type="entry name" value="Zgc:165656 protein"/>
    <property type="match status" value="1"/>
</dbReference>
<feature type="compositionally biased region" description="Acidic residues" evidence="1">
    <location>
        <begin position="406"/>
        <end position="444"/>
    </location>
</feature>
<feature type="compositionally biased region" description="Polar residues" evidence="1">
    <location>
        <begin position="280"/>
        <end position="290"/>
    </location>
</feature>
<evidence type="ECO:0000313" key="4">
    <source>
        <dbReference type="Proteomes" id="UP000265080"/>
    </source>
</evidence>
<sequence length="462" mass="51729">MSGFDLVPVDGGDHVHLPPGKTVVGRGPFLGVSDKRVSRQHGLLENLNGQLRLKPIHLNPCFVQSSLSDDPRPLQKDSWHLLHHGDLFSLLPGRFIYEVVAVGREERTPRNSQMFEEEELNESPPEEVPTPAAPSNVEETNSPSSSPKQEDSARLMEDDQRDATPSVTRRRVLPAWMMAAVAAPRPSSSQKAPSAVKGGKSPAVSVSSKRAATAQATPTISSSPVEAELSEEEEERPRKRMRKMSNREEKRQTEKDVLSEEPSRSEISGESDDFPVVSGKGNTSTRASEISESETDKKPKSKLTAKEAESVESNGCSASIQAPSKRPVRTVCPYGKDCYRKNPLHFQECSHPGDTDYEEEDEEEEDRPECPYGTDCYRKNPLHRKEYKHTRRPVRAKRCVAKNTLDDDEEDEGEEYDDSFINDDSEDVSDDSDYVPPDSDDDGREDVKRLRREAATFLKRRK</sequence>